<dbReference type="AlphaFoldDB" id="A0A5N5QMM5"/>
<keyword evidence="3" id="KW-1185">Reference proteome</keyword>
<comment type="caution">
    <text evidence="2">The sequence shown here is derived from an EMBL/GenBank/DDBJ whole genome shotgun (WGS) entry which is preliminary data.</text>
</comment>
<dbReference type="OrthoDB" id="8062037at2759"/>
<organism evidence="2 3">
    <name type="scientific">Ceratobasidium theobromae</name>
    <dbReference type="NCBI Taxonomy" id="1582974"/>
    <lineage>
        <taxon>Eukaryota</taxon>
        <taxon>Fungi</taxon>
        <taxon>Dikarya</taxon>
        <taxon>Basidiomycota</taxon>
        <taxon>Agaricomycotina</taxon>
        <taxon>Agaricomycetes</taxon>
        <taxon>Cantharellales</taxon>
        <taxon>Ceratobasidiaceae</taxon>
        <taxon>Ceratobasidium</taxon>
    </lineage>
</organism>
<feature type="compositionally biased region" description="Polar residues" evidence="1">
    <location>
        <begin position="784"/>
        <end position="805"/>
    </location>
</feature>
<feature type="compositionally biased region" description="Basic and acidic residues" evidence="1">
    <location>
        <begin position="584"/>
        <end position="594"/>
    </location>
</feature>
<proteinExistence type="predicted"/>
<feature type="compositionally biased region" description="Basic and acidic residues" evidence="1">
    <location>
        <begin position="468"/>
        <end position="478"/>
    </location>
</feature>
<protein>
    <submittedName>
        <fullName evidence="2">Zinc finger, C3HC4 type (RING finger) protein</fullName>
    </submittedName>
</protein>
<feature type="compositionally biased region" description="Low complexity" evidence="1">
    <location>
        <begin position="322"/>
        <end position="332"/>
    </location>
</feature>
<evidence type="ECO:0000256" key="1">
    <source>
        <dbReference type="SAM" id="MobiDB-lite"/>
    </source>
</evidence>
<feature type="region of interest" description="Disordered" evidence="1">
    <location>
        <begin position="437"/>
        <end position="543"/>
    </location>
</feature>
<feature type="compositionally biased region" description="Polar residues" evidence="1">
    <location>
        <begin position="574"/>
        <end position="583"/>
    </location>
</feature>
<feature type="region of interest" description="Disordered" evidence="1">
    <location>
        <begin position="309"/>
        <end position="332"/>
    </location>
</feature>
<evidence type="ECO:0000313" key="3">
    <source>
        <dbReference type="Proteomes" id="UP000383932"/>
    </source>
</evidence>
<evidence type="ECO:0000313" key="2">
    <source>
        <dbReference type="EMBL" id="KAB5592934.1"/>
    </source>
</evidence>
<feature type="compositionally biased region" description="Pro residues" evidence="1">
    <location>
        <begin position="522"/>
        <end position="535"/>
    </location>
</feature>
<feature type="compositionally biased region" description="Low complexity" evidence="1">
    <location>
        <begin position="481"/>
        <end position="499"/>
    </location>
</feature>
<feature type="compositionally biased region" description="Polar residues" evidence="1">
    <location>
        <begin position="103"/>
        <end position="112"/>
    </location>
</feature>
<dbReference type="EMBL" id="SSOP01000050">
    <property type="protein sequence ID" value="KAB5592934.1"/>
    <property type="molecule type" value="Genomic_DNA"/>
</dbReference>
<feature type="compositionally biased region" description="Low complexity" evidence="1">
    <location>
        <begin position="23"/>
        <end position="46"/>
    </location>
</feature>
<gene>
    <name evidence="2" type="ORF">CTheo_3645</name>
</gene>
<feature type="compositionally biased region" description="Polar residues" evidence="1">
    <location>
        <begin position="147"/>
        <end position="156"/>
    </location>
</feature>
<feature type="region of interest" description="Disordered" evidence="1">
    <location>
        <begin position="560"/>
        <end position="673"/>
    </location>
</feature>
<sequence>MTRPRPPLHDPYGLLRPPPPLETPSSVYSTTASSSSTSLPLLAGSPNRRVHQRGVSPSRTQQGEEYEDQPYLTNIVRHHGQVTLVPPVNQGRVRKVKRRRNLEATTNTTSSAEVAVQPGGSHETSRMDAGLRQRESDRRPRYGLGSRSVSSPNTLASPYPDDPPPSFEEVLEADRRSASFNSLVPQVSLPDSIIPPRLHISTSPPLLPGPSRGLSSATTPWERDRLLGIGLEERVQREFERSLKCGQIASPHRLTHQTGDTAEASGLSSSAVASISPTSVAGSSFLTPRNPTPPSNAVVTPFEANSGGICSPPRSASPPSVPSKSPDVSCDPATNISNAPVIDSPGLAVRDALIPSPGLVDSPGVAGLGLGSSNYKLIGSKRILPNGNPPSSTSRVSLLIETKLIADNPLEHEATHDTLGYFPSRRDYSQVVSGASPRLNARGNVDGSPPKNTLPLDSAVKPNILLHSEIEDSPKPVKDFTSLPSTSNIPSTIPPCSSSGLNPLLASASPTRMTPSPLQPTLSPPSHRPPPPPPRPRQRQVGADVAARISAYEALFANAPKVAPPLPPRPRPKSQGSPSIIQESESRPPNDRLEVSIPDTAGANRRIEHPTGDEPYTPTGAHTATPRSRPVSRLLDSPTQDLTSRRPPQPRANSAPISGRLPAQPLRVPSPERLKPNDVQAQALVPARIGSDGRLEIIPNANVIWLDESEGVRPLVPQGEPSSSRIPYEGTGVRPSGIEAVVQPASEVLDPFEDPYSSPDRTSPIIDIVRQLPRATSLEEAPLGTQTPTTGSSMPLLPTNESTEGSSALAPARFANDFEYTDLDLLISRLEENEAARQGANYEQLLTIGEVLGPALPPAPRPELDLNVGLIEIQRRRVMKDGRVKLKLSLMGVSVDKCGICLSQFKVRPASATRKEEFN</sequence>
<name>A0A5N5QMM5_9AGAM</name>
<dbReference type="Proteomes" id="UP000383932">
    <property type="component" value="Unassembled WGS sequence"/>
</dbReference>
<feature type="region of interest" description="Disordered" evidence="1">
    <location>
        <begin position="1"/>
        <end position="71"/>
    </location>
</feature>
<feature type="region of interest" description="Disordered" evidence="1">
    <location>
        <begin position="776"/>
        <end position="805"/>
    </location>
</feature>
<feature type="region of interest" description="Disordered" evidence="1">
    <location>
        <begin position="85"/>
        <end position="168"/>
    </location>
</feature>
<reference evidence="2 3" key="1">
    <citation type="journal article" date="2019" name="Fungal Biol. Biotechnol.">
        <title>Draft genome sequence of fastidious pathogen Ceratobasidium theobromae, which causes vascular-streak dieback in Theobroma cacao.</title>
        <authorList>
            <person name="Ali S.S."/>
            <person name="Asman A."/>
            <person name="Shao J."/>
            <person name="Firmansyah A.P."/>
            <person name="Susilo A.W."/>
            <person name="Rosmana A."/>
            <person name="McMahon P."/>
            <person name="Junaid M."/>
            <person name="Guest D."/>
            <person name="Kheng T.Y."/>
            <person name="Meinhardt L.W."/>
            <person name="Bailey B.A."/>
        </authorList>
    </citation>
    <scope>NUCLEOTIDE SEQUENCE [LARGE SCALE GENOMIC DNA]</scope>
    <source>
        <strain evidence="2 3">CT2</strain>
    </source>
</reference>
<feature type="compositionally biased region" description="Basic and acidic residues" evidence="1">
    <location>
        <begin position="123"/>
        <end position="140"/>
    </location>
</feature>
<accession>A0A5N5QMM5</accession>